<gene>
    <name evidence="1" type="ORF">Q4Q40_14675</name>
</gene>
<sequence>MHTIINSINFQNKIKGKYSSEYIESICEKLSVNPRIGKKFMAVNNVYKLDIGLTLNKKTEYSLVYYYQSKNTPVFIINIFKKKEKDILSKVINSLIVETDAI</sequence>
<organism evidence="1 2">
    <name type="scientific">Flavivirga jejuensis</name>
    <dbReference type="NCBI Taxonomy" id="870487"/>
    <lineage>
        <taxon>Bacteria</taxon>
        <taxon>Pseudomonadati</taxon>
        <taxon>Bacteroidota</taxon>
        <taxon>Flavobacteriia</taxon>
        <taxon>Flavobacteriales</taxon>
        <taxon>Flavobacteriaceae</taxon>
        <taxon>Flavivirga</taxon>
    </lineage>
</organism>
<reference evidence="1" key="1">
    <citation type="submission" date="2023-07" db="EMBL/GenBank/DDBJ databases">
        <title>Two novel species in the genus Flavivirga.</title>
        <authorList>
            <person name="Kwon K."/>
        </authorList>
    </citation>
    <scope>NUCLEOTIDE SEQUENCE</scope>
    <source>
        <strain evidence="1">KACC 14158</strain>
    </source>
</reference>
<comment type="caution">
    <text evidence="1">The sequence shown here is derived from an EMBL/GenBank/DDBJ whole genome shotgun (WGS) entry which is preliminary data.</text>
</comment>
<protein>
    <recommendedName>
        <fullName evidence="3">Addiction module toxin RelE</fullName>
    </recommendedName>
</protein>
<keyword evidence="2" id="KW-1185">Reference proteome</keyword>
<evidence type="ECO:0000313" key="2">
    <source>
        <dbReference type="Proteomes" id="UP001176806"/>
    </source>
</evidence>
<evidence type="ECO:0008006" key="3">
    <source>
        <dbReference type="Google" id="ProtNLM"/>
    </source>
</evidence>
<name>A0ABT8WQI7_9FLAO</name>
<evidence type="ECO:0000313" key="1">
    <source>
        <dbReference type="EMBL" id="MDO5975438.1"/>
    </source>
</evidence>
<proteinExistence type="predicted"/>
<dbReference type="EMBL" id="JAUOEL010000005">
    <property type="protein sequence ID" value="MDO5975438.1"/>
    <property type="molecule type" value="Genomic_DNA"/>
</dbReference>
<dbReference type="Proteomes" id="UP001176806">
    <property type="component" value="Unassembled WGS sequence"/>
</dbReference>
<accession>A0ABT8WQI7</accession>
<dbReference type="RefSeq" id="WP_303302638.1">
    <property type="nucleotide sequence ID" value="NZ_BAABDA010000050.1"/>
</dbReference>